<protein>
    <submittedName>
        <fullName evidence="3">Holo-[acyl-carrier protein] synthase</fullName>
    </submittedName>
</protein>
<organism evidence="3 4">
    <name type="scientific">Hyalangium minutum</name>
    <dbReference type="NCBI Taxonomy" id="394096"/>
    <lineage>
        <taxon>Bacteria</taxon>
        <taxon>Pseudomonadati</taxon>
        <taxon>Myxococcota</taxon>
        <taxon>Myxococcia</taxon>
        <taxon>Myxococcales</taxon>
        <taxon>Cystobacterineae</taxon>
        <taxon>Archangiaceae</taxon>
        <taxon>Hyalangium</taxon>
    </lineage>
</organism>
<dbReference type="Proteomes" id="UP000028725">
    <property type="component" value="Unassembled WGS sequence"/>
</dbReference>
<evidence type="ECO:0000313" key="3">
    <source>
        <dbReference type="EMBL" id="KFE62161.1"/>
    </source>
</evidence>
<dbReference type="STRING" id="394096.DB31_4267"/>
<accession>A0A085W398</accession>
<feature type="domain" description="4'-phosphopantetheinyl transferase" evidence="2">
    <location>
        <begin position="26"/>
        <end position="92"/>
    </location>
</feature>
<proteinExistence type="predicted"/>
<keyword evidence="1" id="KW-0808">Transferase</keyword>
<dbReference type="Pfam" id="PF01648">
    <property type="entry name" value="ACPS"/>
    <property type="match status" value="1"/>
</dbReference>
<evidence type="ECO:0000256" key="1">
    <source>
        <dbReference type="ARBA" id="ARBA00022679"/>
    </source>
</evidence>
<keyword evidence="4" id="KW-1185">Reference proteome</keyword>
<dbReference type="EMBL" id="JMCB01000023">
    <property type="protein sequence ID" value="KFE62161.1"/>
    <property type="molecule type" value="Genomic_DNA"/>
</dbReference>
<dbReference type="SUPFAM" id="SSF56214">
    <property type="entry name" value="4'-phosphopantetheinyl transferase"/>
    <property type="match status" value="1"/>
</dbReference>
<gene>
    <name evidence="3" type="ORF">DB31_4267</name>
</gene>
<reference evidence="3 4" key="1">
    <citation type="submission" date="2014-04" db="EMBL/GenBank/DDBJ databases">
        <title>Genome assembly of Hyalangium minutum DSM 14724.</title>
        <authorList>
            <person name="Sharma G."/>
            <person name="Subramanian S."/>
        </authorList>
    </citation>
    <scope>NUCLEOTIDE SEQUENCE [LARGE SCALE GENOMIC DNA]</scope>
    <source>
        <strain evidence="3 4">DSM 14724</strain>
    </source>
</reference>
<name>A0A085W398_9BACT</name>
<evidence type="ECO:0000313" key="4">
    <source>
        <dbReference type="Proteomes" id="UP000028725"/>
    </source>
</evidence>
<comment type="caution">
    <text evidence="3">The sequence shown here is derived from an EMBL/GenBank/DDBJ whole genome shotgun (WGS) entry which is preliminary data.</text>
</comment>
<dbReference type="InterPro" id="IPR037143">
    <property type="entry name" value="4-PPantetheinyl_Trfase_dom_sf"/>
</dbReference>
<dbReference type="Gene3D" id="3.90.470.20">
    <property type="entry name" value="4'-phosphopantetheinyl transferase domain"/>
    <property type="match status" value="1"/>
</dbReference>
<evidence type="ECO:0000259" key="2">
    <source>
        <dbReference type="Pfam" id="PF01648"/>
    </source>
</evidence>
<sequence length="120" mass="13591">MLMGLGHDLQALYELKDVEHLWTPGVFFTEQETERFRQSVAPIESLAAGFSCKEALFKALPAIEGWHWTDAEVVHDERHAPRFRFHGPLHEHLEQRGWQALLSISHSGGFVSTVVIVSTS</sequence>
<dbReference type="GO" id="GO:0000287">
    <property type="term" value="F:magnesium ion binding"/>
    <property type="evidence" value="ECO:0007669"/>
    <property type="project" value="InterPro"/>
</dbReference>
<dbReference type="AlphaFoldDB" id="A0A085W398"/>
<dbReference type="GO" id="GO:0008897">
    <property type="term" value="F:holo-[acyl-carrier-protein] synthase activity"/>
    <property type="evidence" value="ECO:0007669"/>
    <property type="project" value="InterPro"/>
</dbReference>
<dbReference type="InterPro" id="IPR008278">
    <property type="entry name" value="4-PPantetheinyl_Trfase_dom"/>
</dbReference>